<name>A0AAD4MUR3_9BILA</name>
<dbReference type="EMBL" id="JAKKPZ010000101">
    <property type="protein sequence ID" value="KAI1702292.1"/>
    <property type="molecule type" value="Genomic_DNA"/>
</dbReference>
<sequence>MFRTKGNALVGVVLERSKFSKCLNAKERSNCLLSCDLYNRAVIMDERLSNMDLMERRPMAMEVNMVAPRLNPVTGHLESVYLDWGMLQVLTGPVLLLVDSCL</sequence>
<organism evidence="1 2">
    <name type="scientific">Ditylenchus destructor</name>
    <dbReference type="NCBI Taxonomy" id="166010"/>
    <lineage>
        <taxon>Eukaryota</taxon>
        <taxon>Metazoa</taxon>
        <taxon>Ecdysozoa</taxon>
        <taxon>Nematoda</taxon>
        <taxon>Chromadorea</taxon>
        <taxon>Rhabditida</taxon>
        <taxon>Tylenchina</taxon>
        <taxon>Tylenchomorpha</taxon>
        <taxon>Sphaerularioidea</taxon>
        <taxon>Anguinidae</taxon>
        <taxon>Anguininae</taxon>
        <taxon>Ditylenchus</taxon>
    </lineage>
</organism>
<protein>
    <submittedName>
        <fullName evidence="1">Uncharacterized protein</fullName>
    </submittedName>
</protein>
<dbReference type="Proteomes" id="UP001201812">
    <property type="component" value="Unassembled WGS sequence"/>
</dbReference>
<keyword evidence="2" id="KW-1185">Reference proteome</keyword>
<gene>
    <name evidence="1" type="ORF">DdX_15559</name>
</gene>
<proteinExistence type="predicted"/>
<accession>A0AAD4MUR3</accession>
<dbReference type="AlphaFoldDB" id="A0AAD4MUR3"/>
<evidence type="ECO:0000313" key="1">
    <source>
        <dbReference type="EMBL" id="KAI1702292.1"/>
    </source>
</evidence>
<reference evidence="1" key="1">
    <citation type="submission" date="2022-01" db="EMBL/GenBank/DDBJ databases">
        <title>Genome Sequence Resource for Two Populations of Ditylenchus destructor, the Migratory Endoparasitic Phytonematode.</title>
        <authorList>
            <person name="Zhang H."/>
            <person name="Lin R."/>
            <person name="Xie B."/>
        </authorList>
    </citation>
    <scope>NUCLEOTIDE SEQUENCE</scope>
    <source>
        <strain evidence="1">BazhouSP</strain>
    </source>
</reference>
<evidence type="ECO:0000313" key="2">
    <source>
        <dbReference type="Proteomes" id="UP001201812"/>
    </source>
</evidence>
<comment type="caution">
    <text evidence="1">The sequence shown here is derived from an EMBL/GenBank/DDBJ whole genome shotgun (WGS) entry which is preliminary data.</text>
</comment>